<protein>
    <submittedName>
        <fullName evidence="2">Uncharacterized protein</fullName>
    </submittedName>
</protein>
<keyword evidence="1" id="KW-0812">Transmembrane</keyword>
<name>A0ABP9VEU3_9DEIO</name>
<keyword evidence="1" id="KW-1133">Transmembrane helix</keyword>
<sequence length="67" mass="7927">MSPRFKRYVRRSLLPIGLMFLVLLLVNWAATRWNIAWLHLTPWSAAVAVLTVFYLRWLTRANPQDSE</sequence>
<feature type="transmembrane region" description="Helical" evidence="1">
    <location>
        <begin position="36"/>
        <end position="55"/>
    </location>
</feature>
<evidence type="ECO:0000313" key="3">
    <source>
        <dbReference type="Proteomes" id="UP001458946"/>
    </source>
</evidence>
<dbReference type="RefSeq" id="WP_353541822.1">
    <property type="nucleotide sequence ID" value="NZ_BAABRN010000014.1"/>
</dbReference>
<accession>A0ABP9VEU3</accession>
<keyword evidence="1" id="KW-0472">Membrane</keyword>
<evidence type="ECO:0000256" key="1">
    <source>
        <dbReference type="SAM" id="Phobius"/>
    </source>
</evidence>
<proteinExistence type="predicted"/>
<dbReference type="EMBL" id="BAABRN010000014">
    <property type="protein sequence ID" value="GAA5501848.1"/>
    <property type="molecule type" value="Genomic_DNA"/>
</dbReference>
<evidence type="ECO:0000313" key="2">
    <source>
        <dbReference type="EMBL" id="GAA5501848.1"/>
    </source>
</evidence>
<gene>
    <name evidence="2" type="ORF">Dxin01_01587</name>
</gene>
<keyword evidence="3" id="KW-1185">Reference proteome</keyword>
<feature type="transmembrane region" description="Helical" evidence="1">
    <location>
        <begin position="12"/>
        <end position="30"/>
    </location>
</feature>
<comment type="caution">
    <text evidence="2">The sequence shown here is derived from an EMBL/GenBank/DDBJ whole genome shotgun (WGS) entry which is preliminary data.</text>
</comment>
<dbReference type="Proteomes" id="UP001458946">
    <property type="component" value="Unassembled WGS sequence"/>
</dbReference>
<organism evidence="2 3">
    <name type="scientific">Deinococcus xinjiangensis</name>
    <dbReference type="NCBI Taxonomy" id="457454"/>
    <lineage>
        <taxon>Bacteria</taxon>
        <taxon>Thermotogati</taxon>
        <taxon>Deinococcota</taxon>
        <taxon>Deinococci</taxon>
        <taxon>Deinococcales</taxon>
        <taxon>Deinococcaceae</taxon>
        <taxon>Deinococcus</taxon>
    </lineage>
</organism>
<reference evidence="2 3" key="1">
    <citation type="submission" date="2024-02" db="EMBL/GenBank/DDBJ databases">
        <title>Deinococcus xinjiangensis NBRC 107630.</title>
        <authorList>
            <person name="Ichikawa N."/>
            <person name="Katano-Makiyama Y."/>
            <person name="Hidaka K."/>
        </authorList>
    </citation>
    <scope>NUCLEOTIDE SEQUENCE [LARGE SCALE GENOMIC DNA]</scope>
    <source>
        <strain evidence="2 3">NBRC 107630</strain>
    </source>
</reference>